<dbReference type="InterPro" id="IPR001943">
    <property type="entry name" value="UVR_dom"/>
</dbReference>
<reference evidence="4" key="1">
    <citation type="submission" date="2020-02" db="EMBL/GenBank/DDBJ databases">
        <authorList>
            <person name="Meier V. D."/>
        </authorList>
    </citation>
    <scope>NUCLEOTIDE SEQUENCE</scope>
    <source>
        <strain evidence="4">AVDCRST_MAG78</strain>
    </source>
</reference>
<proteinExistence type="predicted"/>
<dbReference type="Gene3D" id="3.30.420.10">
    <property type="entry name" value="Ribonuclease H-like superfamily/Ribonuclease H"/>
    <property type="match status" value="1"/>
</dbReference>
<dbReference type="SUPFAM" id="SSF53098">
    <property type="entry name" value="Ribonuclease H-like"/>
    <property type="match status" value="1"/>
</dbReference>
<evidence type="ECO:0000259" key="2">
    <source>
        <dbReference type="PROSITE" id="PS50151"/>
    </source>
</evidence>
<dbReference type="InterPro" id="IPR035901">
    <property type="entry name" value="GIY-YIG_endonuc_sf"/>
</dbReference>
<accession>A0A6J4Q0T8</accession>
<dbReference type="GO" id="GO:0004527">
    <property type="term" value="F:exonuclease activity"/>
    <property type="evidence" value="ECO:0007669"/>
    <property type="project" value="UniProtKB-KW"/>
</dbReference>
<dbReference type="PROSITE" id="PS50151">
    <property type="entry name" value="UVR"/>
    <property type="match status" value="1"/>
</dbReference>
<feature type="domain" description="UVR" evidence="2">
    <location>
        <begin position="454"/>
        <end position="489"/>
    </location>
</feature>
<dbReference type="InterPro" id="IPR000305">
    <property type="entry name" value="GIY-YIG_endonuc"/>
</dbReference>
<dbReference type="GO" id="GO:0009380">
    <property type="term" value="C:excinuclease repair complex"/>
    <property type="evidence" value="ECO:0007669"/>
    <property type="project" value="TreeGrafter"/>
</dbReference>
<dbReference type="GO" id="GO:0006260">
    <property type="term" value="P:DNA replication"/>
    <property type="evidence" value="ECO:0007669"/>
    <property type="project" value="InterPro"/>
</dbReference>
<protein>
    <submittedName>
        <fullName evidence="4">DNA polymerase III epsilon subunit-related protein MSMEG4261</fullName>
    </submittedName>
</protein>
<dbReference type="Pfam" id="PF01541">
    <property type="entry name" value="GIY-YIG"/>
    <property type="match status" value="1"/>
</dbReference>
<dbReference type="EMBL" id="CADCVB010000090">
    <property type="protein sequence ID" value="CAA9425023.1"/>
    <property type="molecule type" value="Genomic_DNA"/>
</dbReference>
<dbReference type="AlphaFoldDB" id="A0A6J4Q0T8"/>
<dbReference type="PROSITE" id="PS50164">
    <property type="entry name" value="GIY_YIG"/>
    <property type="match status" value="1"/>
</dbReference>
<dbReference type="FunFam" id="3.30.420.10:FF:000045">
    <property type="entry name" value="3'-5' exonuclease DinG"/>
    <property type="match status" value="1"/>
</dbReference>
<dbReference type="Pfam" id="PF00929">
    <property type="entry name" value="RNase_T"/>
    <property type="match status" value="1"/>
</dbReference>
<evidence type="ECO:0000259" key="3">
    <source>
        <dbReference type="PROSITE" id="PS50164"/>
    </source>
</evidence>
<dbReference type="CDD" id="cd10434">
    <property type="entry name" value="GIY-YIG_UvrC_Cho"/>
    <property type="match status" value="1"/>
</dbReference>
<dbReference type="InterPro" id="IPR013520">
    <property type="entry name" value="Ribonucl_H"/>
</dbReference>
<dbReference type="CDD" id="cd06127">
    <property type="entry name" value="DEDDh"/>
    <property type="match status" value="1"/>
</dbReference>
<name>A0A6J4Q0T8_9ACTN</name>
<dbReference type="GO" id="GO:0006289">
    <property type="term" value="P:nucleotide-excision repair"/>
    <property type="evidence" value="ECO:0007669"/>
    <property type="project" value="InterPro"/>
</dbReference>
<dbReference type="SMART" id="SM00465">
    <property type="entry name" value="GIYc"/>
    <property type="match status" value="1"/>
</dbReference>
<dbReference type="PANTHER" id="PTHR30562:SF1">
    <property type="entry name" value="UVRABC SYSTEM PROTEIN C"/>
    <property type="match status" value="1"/>
</dbReference>
<dbReference type="SUPFAM" id="SSF46600">
    <property type="entry name" value="C-terminal UvrC-binding domain of UvrB"/>
    <property type="match status" value="1"/>
</dbReference>
<evidence type="ECO:0000256" key="1">
    <source>
        <dbReference type="ARBA" id="ARBA00022839"/>
    </source>
</evidence>
<dbReference type="SMART" id="SM00479">
    <property type="entry name" value="EXOIII"/>
    <property type="match status" value="1"/>
</dbReference>
<dbReference type="NCBIfam" id="TIGR00573">
    <property type="entry name" value="dnaq"/>
    <property type="match status" value="1"/>
</dbReference>
<keyword evidence="1" id="KW-0540">Nuclease</keyword>
<dbReference type="SUPFAM" id="SSF82771">
    <property type="entry name" value="GIY-YIG endonuclease"/>
    <property type="match status" value="1"/>
</dbReference>
<dbReference type="InterPro" id="IPR036397">
    <property type="entry name" value="RNaseH_sf"/>
</dbReference>
<dbReference type="InterPro" id="IPR047296">
    <property type="entry name" value="GIY-YIG_UvrC_Cho"/>
</dbReference>
<dbReference type="GO" id="GO:0003677">
    <property type="term" value="F:DNA binding"/>
    <property type="evidence" value="ECO:0007669"/>
    <property type="project" value="InterPro"/>
</dbReference>
<dbReference type="InterPro" id="IPR012337">
    <property type="entry name" value="RNaseH-like_sf"/>
</dbReference>
<dbReference type="GO" id="GO:0003887">
    <property type="term" value="F:DNA-directed DNA polymerase activity"/>
    <property type="evidence" value="ECO:0007669"/>
    <property type="project" value="InterPro"/>
</dbReference>
<dbReference type="Gene3D" id="3.40.1440.10">
    <property type="entry name" value="GIY-YIG endonuclease"/>
    <property type="match status" value="1"/>
</dbReference>
<keyword evidence="1" id="KW-0269">Exonuclease</keyword>
<dbReference type="PANTHER" id="PTHR30562">
    <property type="entry name" value="UVRC/OXIDOREDUCTASE"/>
    <property type="match status" value="1"/>
</dbReference>
<dbReference type="InterPro" id="IPR006054">
    <property type="entry name" value="DnaQ"/>
</dbReference>
<gene>
    <name evidence="4" type="ORF">AVDCRST_MAG78-1294</name>
</gene>
<organism evidence="4">
    <name type="scientific">uncultured Rubrobacteraceae bacterium</name>
    <dbReference type="NCBI Taxonomy" id="349277"/>
    <lineage>
        <taxon>Bacteria</taxon>
        <taxon>Bacillati</taxon>
        <taxon>Actinomycetota</taxon>
        <taxon>Rubrobacteria</taxon>
        <taxon>Rubrobacterales</taxon>
        <taxon>Rubrobacteraceae</taxon>
        <taxon>environmental samples</taxon>
    </lineage>
</organism>
<keyword evidence="1" id="KW-0378">Hydrolase</keyword>
<feature type="domain" description="GIY-YIG" evidence="3">
    <location>
        <begin position="268"/>
        <end position="346"/>
    </location>
</feature>
<dbReference type="Gene3D" id="1.20.5.140">
    <property type="match status" value="1"/>
</dbReference>
<sequence length="612" mass="66379">MSPSLYGFVKGREPVAPEEVAREIFSPPHTGDARARVEDLISDDPRFLWDEAGSLRTANAASLPLDDAPFVVFDVETTGSSAKEGAITEIGALKVLRGRVVDEFATLVNPGRPIQPFVVRLTGITDRMVADAPSAAEVMPRFEEFVEGCVLVGHNVHFDCSFVAAARETSGLPPLPNPVLDTLKLARSLVPGLKRYRLSSLVSHFGVRAAPNHRALADAAATAEVFLKLLGFLRSAGVRSVGEAVTLRSGSRTRIEPQKGHLAEHLPRGPGVYYFVDKHDTTLYVGKAKDLKSRVKTYFNGGDGRRKIGRLVREVAEVRYKETQSELHALVFEDREIKRLLPRYNSAGRGEKARWFIKLDLDEPYPVPERVHGDDRHNGATYLGPYRSANVLDTCIEALGRIFPLRRCPGDPEGGVCFYGQMGRCAPCLGMGEEEYRAEVIGEITALLRGEGGEEHLEALVGERERLAGELEFEAAARLRDLIAGIERIRLTRAVVGAEGIQAVVAPSTERGIVEVFALSGGRLVAHRGFEPEDAVGLILFAEEVLAAHNAAAPSGRGGADEARIVTAYLRRHQVDVEAVRLRKSADLVGVAGRVAERAAEAVTGAGEKSGT</sequence>
<dbReference type="NCBIfam" id="NF005906">
    <property type="entry name" value="PRK07883.1-4"/>
    <property type="match status" value="1"/>
</dbReference>
<dbReference type="InterPro" id="IPR036876">
    <property type="entry name" value="UVR_dom_sf"/>
</dbReference>
<dbReference type="InterPro" id="IPR050066">
    <property type="entry name" value="UvrABC_protein_C"/>
</dbReference>
<evidence type="ECO:0000313" key="4">
    <source>
        <dbReference type="EMBL" id="CAA9425023.1"/>
    </source>
</evidence>